<feature type="compositionally biased region" description="Polar residues" evidence="13">
    <location>
        <begin position="65"/>
        <end position="86"/>
    </location>
</feature>
<dbReference type="SUPFAM" id="SSF55781">
    <property type="entry name" value="GAF domain-like"/>
    <property type="match status" value="2"/>
</dbReference>
<dbReference type="InterPro" id="IPR001789">
    <property type="entry name" value="Sig_transdc_resp-reg_receiver"/>
</dbReference>
<dbReference type="InterPro" id="IPR013515">
    <property type="entry name" value="Phytochrome_cen-reg"/>
</dbReference>
<proteinExistence type="predicted"/>
<dbReference type="PANTHER" id="PTHR43065:SF10">
    <property type="entry name" value="PEROXIDE STRESS-ACTIVATED HISTIDINE KINASE MAK3"/>
    <property type="match status" value="1"/>
</dbReference>
<evidence type="ECO:0000256" key="13">
    <source>
        <dbReference type="SAM" id="MobiDB-lite"/>
    </source>
</evidence>
<dbReference type="InterPro" id="IPR029016">
    <property type="entry name" value="GAF-like_dom_sf"/>
</dbReference>
<evidence type="ECO:0000313" key="17">
    <source>
        <dbReference type="EMBL" id="TIB76140.1"/>
    </source>
</evidence>
<evidence type="ECO:0000256" key="4">
    <source>
        <dbReference type="ARBA" id="ARBA00022679"/>
    </source>
</evidence>
<feature type="region of interest" description="Disordered" evidence="13">
    <location>
        <begin position="1"/>
        <end position="202"/>
    </location>
</feature>
<dbReference type="Gene3D" id="3.30.450.20">
    <property type="entry name" value="PAS domain"/>
    <property type="match status" value="1"/>
</dbReference>
<dbReference type="GO" id="GO:0000155">
    <property type="term" value="F:phosphorelay sensor kinase activity"/>
    <property type="evidence" value="ECO:0007669"/>
    <property type="project" value="InterPro"/>
</dbReference>
<keyword evidence="2 11" id="KW-0597">Phosphoprotein</keyword>
<dbReference type="PROSITE" id="PS50109">
    <property type="entry name" value="HIS_KIN"/>
    <property type="match status" value="1"/>
</dbReference>
<dbReference type="InterPro" id="IPR003661">
    <property type="entry name" value="HisK_dim/P_dom"/>
</dbReference>
<evidence type="ECO:0000259" key="15">
    <source>
        <dbReference type="PROSITE" id="PS50109"/>
    </source>
</evidence>
<evidence type="ECO:0000256" key="9">
    <source>
        <dbReference type="ARBA" id="ARBA00023012"/>
    </source>
</evidence>
<keyword evidence="10" id="KW-0675">Receptor</keyword>
<keyword evidence="7" id="KW-0067">ATP-binding</keyword>
<evidence type="ECO:0000256" key="1">
    <source>
        <dbReference type="ARBA" id="ARBA00022543"/>
    </source>
</evidence>
<dbReference type="EMBL" id="SPRC01000051">
    <property type="protein sequence ID" value="TIB76140.1"/>
    <property type="molecule type" value="Genomic_DNA"/>
</dbReference>
<dbReference type="InterPro" id="IPR035965">
    <property type="entry name" value="PAS-like_dom_sf"/>
</dbReference>
<evidence type="ECO:0000259" key="14">
    <source>
        <dbReference type="PROSITE" id="PS50046"/>
    </source>
</evidence>
<reference evidence="17 18" key="1">
    <citation type="submission" date="2019-03" db="EMBL/GenBank/DDBJ databases">
        <title>Sequencing 25 genomes of Wallemia mellicola.</title>
        <authorList>
            <person name="Gostincar C."/>
        </authorList>
    </citation>
    <scope>NUCLEOTIDE SEQUENCE [LARGE SCALE GENOMIC DNA]</scope>
    <source>
        <strain evidence="17 18">EXF-6152</strain>
    </source>
</reference>
<dbReference type="InterPro" id="IPR013654">
    <property type="entry name" value="PAS_2"/>
</dbReference>
<dbReference type="Pfam" id="PF02518">
    <property type="entry name" value="HATPase_c"/>
    <property type="match status" value="1"/>
</dbReference>
<dbReference type="PANTHER" id="PTHR43065">
    <property type="entry name" value="SENSOR HISTIDINE KINASE"/>
    <property type="match status" value="1"/>
</dbReference>
<name>A0A4T0M0K2_9BASI</name>
<dbReference type="Gene3D" id="3.30.565.10">
    <property type="entry name" value="Histidine kinase-like ATPase, C-terminal domain"/>
    <property type="match status" value="1"/>
</dbReference>
<dbReference type="InterPro" id="IPR043150">
    <property type="entry name" value="Phytochrome_PHY_sf"/>
</dbReference>
<keyword evidence="5" id="KW-0547">Nucleotide-binding</keyword>
<dbReference type="Gene3D" id="1.10.287.130">
    <property type="match status" value="1"/>
</dbReference>
<dbReference type="SUPFAM" id="SSF52172">
    <property type="entry name" value="CheY-like"/>
    <property type="match status" value="1"/>
</dbReference>
<feature type="domain" description="Response regulatory" evidence="16">
    <location>
        <begin position="1268"/>
        <end position="1393"/>
    </location>
</feature>
<dbReference type="Pfam" id="PF00072">
    <property type="entry name" value="Response_reg"/>
    <property type="match status" value="1"/>
</dbReference>
<evidence type="ECO:0000256" key="3">
    <source>
        <dbReference type="ARBA" id="ARBA00022606"/>
    </source>
</evidence>
<dbReference type="GO" id="GO:0009584">
    <property type="term" value="P:detection of visible light"/>
    <property type="evidence" value="ECO:0007669"/>
    <property type="project" value="InterPro"/>
</dbReference>
<dbReference type="InterPro" id="IPR003018">
    <property type="entry name" value="GAF"/>
</dbReference>
<keyword evidence="4" id="KW-0808">Transferase</keyword>
<dbReference type="GO" id="GO:0005524">
    <property type="term" value="F:ATP binding"/>
    <property type="evidence" value="ECO:0007669"/>
    <property type="project" value="UniProtKB-KW"/>
</dbReference>
<comment type="caution">
    <text evidence="17">The sequence shown here is derived from an EMBL/GenBank/DDBJ whole genome shotgun (WGS) entry which is preliminary data.</text>
</comment>
<dbReference type="SUPFAM" id="SSF55874">
    <property type="entry name" value="ATPase domain of HSP90 chaperone/DNA topoisomerase II/histidine kinase"/>
    <property type="match status" value="1"/>
</dbReference>
<sequence length="1416" mass="159152">MAGYIFPSSPKENSNLGSSLPEDGTSGSSESQQGQSDTMSKHLPSGSSSEEFIYSRQPGDLRSETYYSSKQSQSDSTPQRIEQNVATDDPNLPLPGERTDRKNSGPSQLVATGDPVEDYPTLEEEKQREDDAVSSGASMSVGADYGDDDNPSTLSSPHYKYRTSTAAEAMQTHIETSRKKAQQEDTDDDASTAKQTSSQIASETTLPKYPAFSLKETSDGFYIQVGKDKLQRCEDEPIATPGTIQNFGCLLVIEHGDSNVKVVQASENVNKHLGGLSVRDLFQLDSFMEVLQDDGAAKLYDVLYELDEETDLLHTFPLSGRGKKEDDGWYCWCAAHLANNTAPVNDMNNEIGNISSESKRPRIILEFEPIHDIAAKEQISRTSIPRIYEDIHPLYPINDIQEECKSTGDTVKNMSDISKTITKTDSTNETVKPVDNSQEITTVKSADKDETNEDYNDEPYWSLGQDSFATLHEIRRSTISKSRPLRVLQRSARTQKAFDTKLQEERNKLENSGELESTLKKEELNRNHLQAKIRRHINNPDGISSLDVITLCQDIDAQLSEAAEKSVEDLYDVIVGIAKDITNFDRALLYKFDDEANGVVVSELMDWQRCKEIFHGLHFPASDIPAQARKLYVDTKVRQLYDRDAPTSQVVVRDKEDLKYPLDMSGCSLRAMSPIHIKYLKNMNVRSSLSISIITQTSKGKSLYGLVSCHSFESEMRVSFPQIQMLKHLKMFSDIASRNIDTAIYKSRLRGRELMLKPTDIGSGSISSDSNIDLLRLFDSNHLLVCYNDRMKIFGDEQHHDIIKYVGQYLQNMKFKDIHYTTKMDRDFPEMKLGKSHELSGLLYIPLGNSEKESSNEHFMAFFRYGQLSKISWAGNPSEKTTGSAPLQPRSSFKKWTESVTSTSKDWQLDELESASVLSTVYSKILGQNRKSTKSKISDLLVSNVDKDFEHELRTPLHHFCSYLDMALERKDGVFDKETRKHLKKSKSSAQNMLYAVNDLISLTTQSEEVAALKAPLNFISDLLSCVESFKQELISRKISIEVDTAEMNHPFIVSDSRKIRLIIKNLLENAIKYNHEKGKVFIKASSLSENSSDPEGTSAIVLKIEDTGSGISHRRLQDMFASFEKLENISGTDSDLTTSSVPEGSDNGSFGKGLIQVARSVSQLQAKMTCSSHRGKYTRWQITLPLSHASESDIEDLNGTNSFSISDESSSKHTGNAPIMHRNQQHHEENNSTLDSSQVEGARVKDYAPDLAQDIKDNLTIEKETTRLIACDDDPINNRIIKRRLKDIDVVLTANGQEAIDKLLEGEKFDLLLLDLMMPVCDGHECVKRIREYEQEGRSFKSNKEKRRLLVFAFSASITPTDLDKLKSQGFDGFFLKPLHFATLNSIIESISNDEDLDKFKYKDGKRFEKGGLID</sequence>
<keyword evidence="6" id="KW-0418">Kinase</keyword>
<dbReference type="PRINTS" id="PR01033">
    <property type="entry name" value="PHYTOCHROME"/>
</dbReference>
<evidence type="ECO:0000256" key="11">
    <source>
        <dbReference type="PROSITE-ProRule" id="PRU00169"/>
    </source>
</evidence>
<feature type="compositionally biased region" description="Polar residues" evidence="13">
    <location>
        <begin position="151"/>
        <end position="166"/>
    </location>
</feature>
<dbReference type="SUPFAM" id="SSF47384">
    <property type="entry name" value="Homodimeric domain of signal transducing histidine kinase"/>
    <property type="match status" value="1"/>
</dbReference>
<evidence type="ECO:0000256" key="2">
    <source>
        <dbReference type="ARBA" id="ARBA00022553"/>
    </source>
</evidence>
<accession>A0A4T0M0K2</accession>
<keyword evidence="3" id="KW-0716">Sensory transduction</keyword>
<organism evidence="17 18">
    <name type="scientific">Wallemia mellicola</name>
    <dbReference type="NCBI Taxonomy" id="1708541"/>
    <lineage>
        <taxon>Eukaryota</taxon>
        <taxon>Fungi</taxon>
        <taxon>Dikarya</taxon>
        <taxon>Basidiomycota</taxon>
        <taxon>Wallemiomycotina</taxon>
        <taxon>Wallemiomycetes</taxon>
        <taxon>Wallemiales</taxon>
        <taxon>Wallemiaceae</taxon>
        <taxon>Wallemia</taxon>
    </lineage>
</organism>
<evidence type="ECO:0000256" key="8">
    <source>
        <dbReference type="ARBA" id="ARBA00022991"/>
    </source>
</evidence>
<feature type="region of interest" description="Disordered" evidence="13">
    <location>
        <begin position="1194"/>
        <end position="1239"/>
    </location>
</feature>
<evidence type="ECO:0000256" key="6">
    <source>
        <dbReference type="ARBA" id="ARBA00022777"/>
    </source>
</evidence>
<feature type="compositionally biased region" description="Polar residues" evidence="13">
    <location>
        <begin position="1199"/>
        <end position="1215"/>
    </location>
</feature>
<evidence type="ECO:0000313" key="18">
    <source>
        <dbReference type="Proteomes" id="UP000310685"/>
    </source>
</evidence>
<feature type="domain" description="Phytochrome chromophore attachment site" evidence="14">
    <location>
        <begin position="566"/>
        <end position="738"/>
    </location>
</feature>
<dbReference type="CDD" id="cd00082">
    <property type="entry name" value="HisKA"/>
    <property type="match status" value="1"/>
</dbReference>
<keyword evidence="1" id="KW-0600">Photoreceptor protein</keyword>
<protein>
    <submittedName>
        <fullName evidence="17">Uncharacterized protein</fullName>
    </submittedName>
</protein>
<feature type="compositionally biased region" description="Low complexity" evidence="13">
    <location>
        <begin position="133"/>
        <end position="144"/>
    </location>
</feature>
<keyword evidence="12" id="KW-0175">Coiled coil</keyword>
<feature type="compositionally biased region" description="Polar residues" evidence="13">
    <location>
        <begin position="192"/>
        <end position="202"/>
    </location>
</feature>
<dbReference type="InterPro" id="IPR001294">
    <property type="entry name" value="Phytochrome"/>
</dbReference>
<dbReference type="Pfam" id="PF08446">
    <property type="entry name" value="PAS_2"/>
    <property type="match status" value="1"/>
</dbReference>
<feature type="modified residue" description="4-aspartylphosphate" evidence="11">
    <location>
        <position position="1316"/>
    </location>
</feature>
<dbReference type="InterPro" id="IPR005467">
    <property type="entry name" value="His_kinase_dom"/>
</dbReference>
<dbReference type="GO" id="GO:0006355">
    <property type="term" value="P:regulation of DNA-templated transcription"/>
    <property type="evidence" value="ECO:0007669"/>
    <property type="project" value="InterPro"/>
</dbReference>
<keyword evidence="9" id="KW-0902">Two-component regulatory system</keyword>
<feature type="coiled-coil region" evidence="12">
    <location>
        <begin position="512"/>
        <end position="539"/>
    </location>
</feature>
<evidence type="ECO:0000256" key="10">
    <source>
        <dbReference type="ARBA" id="ARBA00023170"/>
    </source>
</evidence>
<dbReference type="PROSITE" id="PS50110">
    <property type="entry name" value="RESPONSE_REGULATORY"/>
    <property type="match status" value="1"/>
</dbReference>
<feature type="domain" description="Histidine kinase" evidence="15">
    <location>
        <begin position="948"/>
        <end position="1189"/>
    </location>
</feature>
<dbReference type="InterPro" id="IPR011006">
    <property type="entry name" value="CheY-like_superfamily"/>
</dbReference>
<dbReference type="Gene3D" id="3.30.450.270">
    <property type="match status" value="1"/>
</dbReference>
<dbReference type="Pfam" id="PF01590">
    <property type="entry name" value="GAF"/>
    <property type="match status" value="1"/>
</dbReference>
<dbReference type="Proteomes" id="UP000310685">
    <property type="component" value="Unassembled WGS sequence"/>
</dbReference>
<dbReference type="SUPFAM" id="SSF55785">
    <property type="entry name" value="PYP-like sensor domain (PAS domain)"/>
    <property type="match status" value="1"/>
</dbReference>
<dbReference type="InterPro" id="IPR036890">
    <property type="entry name" value="HATPase_C_sf"/>
</dbReference>
<evidence type="ECO:0000256" key="12">
    <source>
        <dbReference type="SAM" id="Coils"/>
    </source>
</evidence>
<dbReference type="InterPro" id="IPR016132">
    <property type="entry name" value="Phyto_chromo_attachment"/>
</dbReference>
<feature type="compositionally biased region" description="Low complexity" evidence="13">
    <location>
        <begin position="22"/>
        <end position="38"/>
    </location>
</feature>
<dbReference type="Gene3D" id="3.30.450.40">
    <property type="match status" value="1"/>
</dbReference>
<dbReference type="SMART" id="SM00448">
    <property type="entry name" value="REC"/>
    <property type="match status" value="1"/>
</dbReference>
<dbReference type="InterPro" id="IPR003594">
    <property type="entry name" value="HATPase_dom"/>
</dbReference>
<evidence type="ECO:0000256" key="5">
    <source>
        <dbReference type="ARBA" id="ARBA00022741"/>
    </source>
</evidence>
<dbReference type="CDD" id="cd00075">
    <property type="entry name" value="HATPase"/>
    <property type="match status" value="1"/>
</dbReference>
<evidence type="ECO:0000256" key="7">
    <source>
        <dbReference type="ARBA" id="ARBA00022840"/>
    </source>
</evidence>
<dbReference type="Pfam" id="PF00360">
    <property type="entry name" value="PHY"/>
    <property type="match status" value="1"/>
</dbReference>
<gene>
    <name evidence="17" type="ORF">E3Q22_03688</name>
</gene>
<evidence type="ECO:0000259" key="16">
    <source>
        <dbReference type="PROSITE" id="PS50110"/>
    </source>
</evidence>
<dbReference type="PROSITE" id="PS50046">
    <property type="entry name" value="PHYTOCHROME_2"/>
    <property type="match status" value="1"/>
</dbReference>
<keyword evidence="8" id="KW-0157">Chromophore</keyword>
<dbReference type="Gene3D" id="3.40.50.2300">
    <property type="match status" value="1"/>
</dbReference>
<dbReference type="InterPro" id="IPR036097">
    <property type="entry name" value="HisK_dim/P_sf"/>
</dbReference>
<dbReference type="SMART" id="SM00387">
    <property type="entry name" value="HATPase_c"/>
    <property type="match status" value="1"/>
</dbReference>
<dbReference type="CDD" id="cd17546">
    <property type="entry name" value="REC_hyHK_CKI1_RcsC-like"/>
    <property type="match status" value="1"/>
</dbReference>
<dbReference type="GO" id="GO:0009881">
    <property type="term" value="F:photoreceptor activity"/>
    <property type="evidence" value="ECO:0007669"/>
    <property type="project" value="UniProtKB-KW"/>
</dbReference>